<organism evidence="7 8">
    <name type="scientific">Pristionchus mayeri</name>
    <dbReference type="NCBI Taxonomy" id="1317129"/>
    <lineage>
        <taxon>Eukaryota</taxon>
        <taxon>Metazoa</taxon>
        <taxon>Ecdysozoa</taxon>
        <taxon>Nematoda</taxon>
        <taxon>Chromadorea</taxon>
        <taxon>Rhabditida</taxon>
        <taxon>Rhabditina</taxon>
        <taxon>Diplogasteromorpha</taxon>
        <taxon>Diplogasteroidea</taxon>
        <taxon>Neodiplogasteridae</taxon>
        <taxon>Pristionchus</taxon>
    </lineage>
</organism>
<feature type="binding site" evidence="4">
    <location>
        <position position="156"/>
    </location>
    <ligand>
        <name>3'-phosphoadenylyl sulfate</name>
        <dbReference type="ChEBI" id="CHEBI:58339"/>
    </ligand>
</feature>
<dbReference type="Gene3D" id="3.40.50.300">
    <property type="entry name" value="P-loop containing nucleotide triphosphate hydrolases"/>
    <property type="match status" value="1"/>
</dbReference>
<feature type="binding site" evidence="4">
    <location>
        <position position="164"/>
    </location>
    <ligand>
        <name>3'-phosphoadenylyl sulfate</name>
        <dbReference type="ChEBI" id="CHEBI:58339"/>
    </ligand>
</feature>
<evidence type="ECO:0000256" key="3">
    <source>
        <dbReference type="PIRSR" id="PIRSR637359-1"/>
    </source>
</evidence>
<evidence type="ECO:0000256" key="5">
    <source>
        <dbReference type="PIRSR" id="PIRSR637359-3"/>
    </source>
</evidence>
<dbReference type="PANTHER" id="PTHR10605">
    <property type="entry name" value="HEPARAN SULFATE SULFOTRANSFERASE"/>
    <property type="match status" value="1"/>
</dbReference>
<dbReference type="SUPFAM" id="SSF52540">
    <property type="entry name" value="P-loop containing nucleoside triphosphate hydrolases"/>
    <property type="match status" value="1"/>
</dbReference>
<feature type="active site" description="For sulfotransferase activity" evidence="3">
    <location>
        <position position="74"/>
    </location>
</feature>
<evidence type="ECO:0000256" key="4">
    <source>
        <dbReference type="PIRSR" id="PIRSR637359-2"/>
    </source>
</evidence>
<evidence type="ECO:0000256" key="1">
    <source>
        <dbReference type="ARBA" id="ARBA00022679"/>
    </source>
</evidence>
<feature type="binding site" evidence="4">
    <location>
        <begin position="74"/>
        <end position="78"/>
    </location>
    <ligand>
        <name>3'-phosphoadenylyl sulfate</name>
        <dbReference type="ChEBI" id="CHEBI:58339"/>
    </ligand>
</feature>
<keyword evidence="8" id="KW-1185">Reference proteome</keyword>
<evidence type="ECO:0000259" key="6">
    <source>
        <dbReference type="Pfam" id="PF00685"/>
    </source>
</evidence>
<dbReference type="FunFam" id="3.40.50.300:FF:002997">
    <property type="entry name" value="Sulfotransferase"/>
    <property type="match status" value="1"/>
</dbReference>
<dbReference type="EMBL" id="BTRK01000002">
    <property type="protein sequence ID" value="GMR39641.1"/>
    <property type="molecule type" value="Genomic_DNA"/>
</dbReference>
<accession>A0AAN4ZID4</accession>
<sequence length="318" mass="36783">MIARCGRVVVLSTGLLGSLMILLQLQIFTFEFSPDAGITSTQPLTMERRALSTPDEESPSSRHFPRVLLIGVRKGGTRALLDALALHPRIKAARREVHYFDDEDNYEKGEEWYLQQMPLSRDEITIEKTPAYFTNPLVPERVHRMNPAMKIILIVRDPVTRAVSDFTQVYYNRLELNKSLPIFSDLAFTKDGEINMTYKPVRNSLYSTHLERWLKYFPLGQILVLDGDVFAKDPLSQLQLSENFLELPHKIRADHLLFNPTKGFHCFRKSPTSKVKCLGRSKGRPHRNIGDKHQQHLAQLLKLHNRAFFQMINRAFDW</sequence>
<dbReference type="InterPro" id="IPR037359">
    <property type="entry name" value="NST/OST"/>
</dbReference>
<dbReference type="GO" id="GO:0008467">
    <property type="term" value="F:[heparan sulfate]-glucosamine 3-sulfotransferase activity"/>
    <property type="evidence" value="ECO:0007669"/>
    <property type="project" value="TreeGrafter"/>
</dbReference>
<keyword evidence="5" id="KW-1015">Disulfide bond</keyword>
<reference evidence="8" key="1">
    <citation type="submission" date="2022-10" db="EMBL/GenBank/DDBJ databases">
        <title>Genome assembly of Pristionchus species.</title>
        <authorList>
            <person name="Yoshida K."/>
            <person name="Sommer R.J."/>
        </authorList>
    </citation>
    <scope>NUCLEOTIDE SEQUENCE [LARGE SCALE GENOMIC DNA]</scope>
    <source>
        <strain evidence="8">RS5460</strain>
    </source>
</reference>
<dbReference type="PANTHER" id="PTHR10605:SF65">
    <property type="entry name" value="GH20068P"/>
    <property type="match status" value="1"/>
</dbReference>
<keyword evidence="2" id="KW-0325">Glycoprotein</keyword>
<evidence type="ECO:0000313" key="8">
    <source>
        <dbReference type="Proteomes" id="UP001328107"/>
    </source>
</evidence>
<feature type="disulfide bond" evidence="5">
    <location>
        <begin position="266"/>
        <end position="277"/>
    </location>
</feature>
<feature type="non-terminal residue" evidence="7">
    <location>
        <position position="318"/>
    </location>
</feature>
<dbReference type="AlphaFoldDB" id="A0AAN4ZID4"/>
<proteinExistence type="predicted"/>
<evidence type="ECO:0000313" key="7">
    <source>
        <dbReference type="EMBL" id="GMR39641.1"/>
    </source>
</evidence>
<feature type="domain" description="Sulfotransferase" evidence="6">
    <location>
        <begin position="65"/>
        <end position="297"/>
    </location>
</feature>
<name>A0AAN4ZID4_9BILA</name>
<protein>
    <recommendedName>
        <fullName evidence="6">Sulfotransferase domain-containing protein</fullName>
    </recommendedName>
</protein>
<evidence type="ECO:0000256" key="2">
    <source>
        <dbReference type="ARBA" id="ARBA00023180"/>
    </source>
</evidence>
<dbReference type="Proteomes" id="UP001328107">
    <property type="component" value="Unassembled WGS sequence"/>
</dbReference>
<keyword evidence="1" id="KW-0808">Transferase</keyword>
<comment type="caution">
    <text evidence="7">The sequence shown here is derived from an EMBL/GenBank/DDBJ whole genome shotgun (WGS) entry which is preliminary data.</text>
</comment>
<dbReference type="InterPro" id="IPR027417">
    <property type="entry name" value="P-loop_NTPase"/>
</dbReference>
<dbReference type="Pfam" id="PF00685">
    <property type="entry name" value="Sulfotransfer_1"/>
    <property type="match status" value="1"/>
</dbReference>
<dbReference type="InterPro" id="IPR000863">
    <property type="entry name" value="Sulfotransferase_dom"/>
</dbReference>
<gene>
    <name evidence="7" type="ORF">PMAYCL1PPCAC_09836</name>
</gene>
<feature type="binding site" evidence="4">
    <location>
        <begin position="282"/>
        <end position="286"/>
    </location>
    <ligand>
        <name>3'-phosphoadenylyl sulfate</name>
        <dbReference type="ChEBI" id="CHEBI:58339"/>
    </ligand>
</feature>